<keyword evidence="2" id="KW-0472">Membrane</keyword>
<evidence type="ECO:0000313" key="3">
    <source>
        <dbReference type="EMBL" id="QPT41013.1"/>
    </source>
</evidence>
<dbReference type="Proteomes" id="UP000254603">
    <property type="component" value="Unassembled WGS sequence"/>
</dbReference>
<accession>A0A378XDP5</accession>
<keyword evidence="6" id="KW-1185">Reference proteome</keyword>
<dbReference type="EMBL" id="UGSB01000001">
    <property type="protein sequence ID" value="SUA53446.1"/>
    <property type="molecule type" value="Genomic_DNA"/>
</dbReference>
<evidence type="ECO:0000256" key="2">
    <source>
        <dbReference type="SAM" id="Phobius"/>
    </source>
</evidence>
<protein>
    <submittedName>
        <fullName evidence="4">Uncharacterized protein</fullName>
    </submittedName>
</protein>
<keyword evidence="2" id="KW-1133">Transmembrane helix</keyword>
<reference evidence="3 6" key="2">
    <citation type="submission" date="2020-12" db="EMBL/GenBank/DDBJ databases">
        <title>FDA dAtabase for Regulatory Grade micrObial Sequences (FDA-ARGOS): Supporting development and validation of Infectious Disease Dx tests.</title>
        <authorList>
            <person name="Sproer C."/>
            <person name="Gronow S."/>
            <person name="Severitt S."/>
            <person name="Schroder I."/>
            <person name="Tallon L."/>
            <person name="Sadzewicz L."/>
            <person name="Zhao X."/>
            <person name="Boylan J."/>
            <person name="Ott S."/>
            <person name="Bowen H."/>
            <person name="Vavikolanu K."/>
            <person name="Mehta A."/>
            <person name="Aluvathingal J."/>
            <person name="Nadendla S."/>
            <person name="Lowell S."/>
            <person name="Myers T."/>
            <person name="Yan Y."/>
            <person name="Sichtig H."/>
        </authorList>
    </citation>
    <scope>NUCLEOTIDE SEQUENCE [LARGE SCALE GENOMIC DNA]</scope>
    <source>
        <strain evidence="3 6">FDAARGOS_872</strain>
    </source>
</reference>
<dbReference type="STRING" id="1122619.GCA_000373745_00858"/>
<feature type="transmembrane region" description="Helical" evidence="2">
    <location>
        <begin position="12"/>
        <end position="42"/>
    </location>
</feature>
<evidence type="ECO:0000313" key="4">
    <source>
        <dbReference type="EMBL" id="SUA53446.1"/>
    </source>
</evidence>
<dbReference type="AlphaFoldDB" id="A0A378XDP5"/>
<evidence type="ECO:0000313" key="6">
    <source>
        <dbReference type="Proteomes" id="UP000594903"/>
    </source>
</evidence>
<evidence type="ECO:0000313" key="5">
    <source>
        <dbReference type="Proteomes" id="UP000254603"/>
    </source>
</evidence>
<dbReference type="OrthoDB" id="8662218at2"/>
<organism evidence="4 5">
    <name type="scientific">Oligella ureolytica</name>
    <dbReference type="NCBI Taxonomy" id="90244"/>
    <lineage>
        <taxon>Bacteria</taxon>
        <taxon>Pseudomonadati</taxon>
        <taxon>Pseudomonadota</taxon>
        <taxon>Betaproteobacteria</taxon>
        <taxon>Burkholderiales</taxon>
        <taxon>Alcaligenaceae</taxon>
        <taxon>Oligella</taxon>
    </lineage>
</organism>
<dbReference type="EMBL" id="CP065725">
    <property type="protein sequence ID" value="QPT41013.1"/>
    <property type="molecule type" value="Genomic_DNA"/>
</dbReference>
<dbReference type="Proteomes" id="UP000594903">
    <property type="component" value="Chromosome"/>
</dbReference>
<name>A0A378XDP5_9BURK</name>
<sequence>MKDIFQRVFATIAFIAISVISLILAFTFIFILLIGVAIFYIVNRFRGNSFSAKQFWQEHSTRARSKARHFKTHYQNKYRGQTDNFTRPPESEVTDVEFRELK</sequence>
<proteinExistence type="predicted"/>
<keyword evidence="2" id="KW-0812">Transmembrane</keyword>
<feature type="region of interest" description="Disordered" evidence="1">
    <location>
        <begin position="76"/>
        <end position="102"/>
    </location>
</feature>
<gene>
    <name evidence="3" type="ORF">I6G29_05575</name>
    <name evidence="4" type="ORF">NCTC11997_01170</name>
</gene>
<dbReference type="RefSeq" id="WP_018574042.1">
    <property type="nucleotide sequence ID" value="NZ_CP065725.1"/>
</dbReference>
<evidence type="ECO:0000256" key="1">
    <source>
        <dbReference type="SAM" id="MobiDB-lite"/>
    </source>
</evidence>
<reference evidence="4 5" key="1">
    <citation type="submission" date="2018-06" db="EMBL/GenBank/DDBJ databases">
        <authorList>
            <consortium name="Pathogen Informatics"/>
            <person name="Doyle S."/>
        </authorList>
    </citation>
    <scope>NUCLEOTIDE SEQUENCE [LARGE SCALE GENOMIC DNA]</scope>
    <source>
        <strain evidence="4 5">NCTC11997</strain>
    </source>
</reference>